<protein>
    <submittedName>
        <fullName evidence="4">Ribosomal large subunit pseudouridine synthase D</fullName>
    </submittedName>
</protein>
<sequence length="426" mass="49072">MHEKEGEEDEVKSIDIVHEDDTYIVFQNGLRLSKPYAFDFIANVKRRWCEVENEEENNIVDIFHKEFPNLPREYYAQAFKDGRLRVEDKNASSVSRSHKKKRKKEDDEKEYFPALVPGQTVRHLVHKHEPPVICSENEIEILEEVDDIVAVRKPATVPVHPTGQYRNNSVVEILRQRLPEMNDKKNTSPPPPLLPLHRLDRNVSGLLLMAKTSKAAKIATDLIVSNKVRKEYVARVKGLFSKETTCEVPLGFCGKTHVATWPSDSSTPSPLYKSAKTSFTLIKHFSELDESLVRCVPETGRTHQIRAHLKILGHPIANDVVYGGRLSPRQTKLQDEYQKMCHSFTLNDDRLRREDARAAATNDDTFKWDKIKHTTECPHCPLVCWFGSRATHDLEAIYLHCIKYSFKESWTFECLPLPNWAEEGSF</sequence>
<feature type="region of interest" description="Disordered" evidence="2">
    <location>
        <begin position="87"/>
        <end position="110"/>
    </location>
</feature>
<dbReference type="RefSeq" id="XP_007508166.1">
    <property type="nucleotide sequence ID" value="XM_007508104.1"/>
</dbReference>
<comment type="catalytic activity">
    <reaction evidence="1">
        <text>a uridine in RNA = a pseudouridine in RNA</text>
        <dbReference type="Rhea" id="RHEA:48348"/>
        <dbReference type="Rhea" id="RHEA-COMP:12068"/>
        <dbReference type="Rhea" id="RHEA-COMP:12069"/>
        <dbReference type="ChEBI" id="CHEBI:65314"/>
        <dbReference type="ChEBI" id="CHEBI:65315"/>
    </reaction>
</comment>
<evidence type="ECO:0000313" key="4">
    <source>
        <dbReference type="EMBL" id="CCO20657.1"/>
    </source>
</evidence>
<dbReference type="STRING" id="41875.K8EQW5"/>
<dbReference type="InterPro" id="IPR006224">
    <property type="entry name" value="PsdUridine_synth_RluA-like_CS"/>
</dbReference>
<feature type="domain" description="Pseudouridine synthase RsuA/RluA-like" evidence="3">
    <location>
        <begin position="148"/>
        <end position="309"/>
    </location>
</feature>
<evidence type="ECO:0000313" key="5">
    <source>
        <dbReference type="Proteomes" id="UP000198341"/>
    </source>
</evidence>
<dbReference type="InterPro" id="IPR020103">
    <property type="entry name" value="PsdUridine_synth_cat_dom_sf"/>
</dbReference>
<dbReference type="OrthoDB" id="424794at2759"/>
<dbReference type="AlphaFoldDB" id="K8EQW5"/>
<dbReference type="GO" id="GO:0009982">
    <property type="term" value="F:pseudouridine synthase activity"/>
    <property type="evidence" value="ECO:0007669"/>
    <property type="project" value="InterPro"/>
</dbReference>
<dbReference type="KEGG" id="bpg:Bathy18g01420"/>
<proteinExistence type="predicted"/>
<dbReference type="PANTHER" id="PTHR21600:SF40">
    <property type="entry name" value="PSEUDOURIDYLATE SYNTHASE RPUSD2"/>
    <property type="match status" value="1"/>
</dbReference>
<dbReference type="PROSITE" id="PS01129">
    <property type="entry name" value="PSI_RLU"/>
    <property type="match status" value="1"/>
</dbReference>
<dbReference type="Gene3D" id="3.30.2350.10">
    <property type="entry name" value="Pseudouridine synthase"/>
    <property type="match status" value="1"/>
</dbReference>
<dbReference type="EMBL" id="FO082261">
    <property type="protein sequence ID" value="CCO20657.1"/>
    <property type="molecule type" value="Genomic_DNA"/>
</dbReference>
<dbReference type="Proteomes" id="UP000198341">
    <property type="component" value="Chromosome 18"/>
</dbReference>
<dbReference type="InterPro" id="IPR006145">
    <property type="entry name" value="PsdUridine_synth_RsuA/RluA"/>
</dbReference>
<keyword evidence="5" id="KW-1185">Reference proteome</keyword>
<dbReference type="GeneID" id="19010858"/>
<gene>
    <name evidence="4" type="ordered locus">Bathy18g01420</name>
</gene>
<dbReference type="SUPFAM" id="SSF55120">
    <property type="entry name" value="Pseudouridine synthase"/>
    <property type="match status" value="1"/>
</dbReference>
<evidence type="ECO:0000259" key="3">
    <source>
        <dbReference type="Pfam" id="PF00849"/>
    </source>
</evidence>
<accession>K8EQW5</accession>
<dbReference type="GO" id="GO:0003723">
    <property type="term" value="F:RNA binding"/>
    <property type="evidence" value="ECO:0007669"/>
    <property type="project" value="InterPro"/>
</dbReference>
<dbReference type="eggNOG" id="KOG1919">
    <property type="taxonomic scope" value="Eukaryota"/>
</dbReference>
<dbReference type="GO" id="GO:0000455">
    <property type="term" value="P:enzyme-directed rRNA pseudouridine synthesis"/>
    <property type="evidence" value="ECO:0007669"/>
    <property type="project" value="TreeGrafter"/>
</dbReference>
<name>K8EQW5_9CHLO</name>
<evidence type="ECO:0000256" key="1">
    <source>
        <dbReference type="ARBA" id="ARBA00000073"/>
    </source>
</evidence>
<dbReference type="PANTHER" id="PTHR21600">
    <property type="entry name" value="MITOCHONDRIAL RNA PSEUDOURIDINE SYNTHASE"/>
    <property type="match status" value="1"/>
</dbReference>
<organism evidence="4 5">
    <name type="scientific">Bathycoccus prasinos</name>
    <dbReference type="NCBI Taxonomy" id="41875"/>
    <lineage>
        <taxon>Eukaryota</taxon>
        <taxon>Viridiplantae</taxon>
        <taxon>Chlorophyta</taxon>
        <taxon>Mamiellophyceae</taxon>
        <taxon>Mamiellales</taxon>
        <taxon>Bathycoccaceae</taxon>
        <taxon>Bathycoccus</taxon>
    </lineage>
</organism>
<reference evidence="4 5" key="1">
    <citation type="submission" date="2011-10" db="EMBL/GenBank/DDBJ databases">
        <authorList>
            <person name="Genoscope - CEA"/>
        </authorList>
    </citation>
    <scope>NUCLEOTIDE SEQUENCE [LARGE SCALE GENOMIC DNA]</scope>
    <source>
        <strain evidence="4 5">RCC 1105</strain>
    </source>
</reference>
<dbReference type="Pfam" id="PF00849">
    <property type="entry name" value="PseudoU_synth_2"/>
    <property type="match status" value="1"/>
</dbReference>
<evidence type="ECO:0000256" key="2">
    <source>
        <dbReference type="SAM" id="MobiDB-lite"/>
    </source>
</evidence>
<dbReference type="InterPro" id="IPR050188">
    <property type="entry name" value="RluA_PseudoU_synthase"/>
</dbReference>